<protein>
    <submittedName>
        <fullName evidence="4">Sialate O-acetylesterase</fullName>
    </submittedName>
</protein>
<sequence length="262" mass="29222">MKKLYVAIAVLLVIFACKPQHQSANNARKQKETWVFIMAGQSNMAGRGIVEAQDTITNARILTINNQNQIVKAKEPIHFYEPNLKGVDCGLSFAQTLTKSLHDNITILLIPTAVGGSSSRQWLGDSVHRNVKLLSNFKEKVAFAKTQGIIKGILWHQGESDANAKAIPLYNDNLTKLFGIFRKEVGDLKLPILIGELGAYSKTPTEWNAINEIIKQYVANDPNSYLISTIDLTHKGDFIHFNSEGQRLIGQRFAETYLKSVK</sequence>
<keyword evidence="2" id="KW-0732">Signal</keyword>
<gene>
    <name evidence="4" type="ORF">ACFSR2_10550</name>
</gene>
<dbReference type="PANTHER" id="PTHR31988:SF19">
    <property type="entry name" value="9-O-ACETYL-N-ACETYLNEURAMINIC ACID DEACETYLASE-RELATED"/>
    <property type="match status" value="1"/>
</dbReference>
<dbReference type="EMBL" id="JBHULC010000009">
    <property type="protein sequence ID" value="MFD2521327.1"/>
    <property type="molecule type" value="Genomic_DNA"/>
</dbReference>
<accession>A0ABW5J7J2</accession>
<evidence type="ECO:0000259" key="3">
    <source>
        <dbReference type="Pfam" id="PF03629"/>
    </source>
</evidence>
<keyword evidence="5" id="KW-1185">Reference proteome</keyword>
<dbReference type="Pfam" id="PF03629">
    <property type="entry name" value="SASA"/>
    <property type="match status" value="1"/>
</dbReference>
<dbReference type="RefSeq" id="WP_340237058.1">
    <property type="nucleotide sequence ID" value="NZ_JBBEWC010000007.1"/>
</dbReference>
<dbReference type="PROSITE" id="PS51257">
    <property type="entry name" value="PROKAR_LIPOPROTEIN"/>
    <property type="match status" value="1"/>
</dbReference>
<dbReference type="Gene3D" id="3.40.50.1110">
    <property type="entry name" value="SGNH hydrolase"/>
    <property type="match status" value="1"/>
</dbReference>
<keyword evidence="1" id="KW-0378">Hydrolase</keyword>
<feature type="chain" id="PRO_5047384166" evidence="2">
    <location>
        <begin position="23"/>
        <end position="262"/>
    </location>
</feature>
<name>A0ABW5J7J2_9BACT</name>
<dbReference type="SUPFAM" id="SSF52266">
    <property type="entry name" value="SGNH hydrolase"/>
    <property type="match status" value="1"/>
</dbReference>
<dbReference type="PANTHER" id="PTHR31988">
    <property type="entry name" value="ESTERASE, PUTATIVE (DUF303)-RELATED"/>
    <property type="match status" value="1"/>
</dbReference>
<evidence type="ECO:0000313" key="4">
    <source>
        <dbReference type="EMBL" id="MFD2521327.1"/>
    </source>
</evidence>
<proteinExistence type="predicted"/>
<dbReference type="InterPro" id="IPR005181">
    <property type="entry name" value="SASA"/>
</dbReference>
<dbReference type="InterPro" id="IPR036514">
    <property type="entry name" value="SGNH_hydro_sf"/>
</dbReference>
<feature type="signal peptide" evidence="2">
    <location>
        <begin position="1"/>
        <end position="22"/>
    </location>
</feature>
<dbReference type="InterPro" id="IPR052940">
    <property type="entry name" value="Carb_Esterase_6"/>
</dbReference>
<organism evidence="4 5">
    <name type="scientific">Emticicia soli</name>
    <dbReference type="NCBI Taxonomy" id="2027878"/>
    <lineage>
        <taxon>Bacteria</taxon>
        <taxon>Pseudomonadati</taxon>
        <taxon>Bacteroidota</taxon>
        <taxon>Cytophagia</taxon>
        <taxon>Cytophagales</taxon>
        <taxon>Leadbetterellaceae</taxon>
        <taxon>Emticicia</taxon>
    </lineage>
</organism>
<evidence type="ECO:0000313" key="5">
    <source>
        <dbReference type="Proteomes" id="UP001597510"/>
    </source>
</evidence>
<reference evidence="5" key="1">
    <citation type="journal article" date="2019" name="Int. J. Syst. Evol. Microbiol.">
        <title>The Global Catalogue of Microorganisms (GCM) 10K type strain sequencing project: providing services to taxonomists for standard genome sequencing and annotation.</title>
        <authorList>
            <consortium name="The Broad Institute Genomics Platform"/>
            <consortium name="The Broad Institute Genome Sequencing Center for Infectious Disease"/>
            <person name="Wu L."/>
            <person name="Ma J."/>
        </authorList>
    </citation>
    <scope>NUCLEOTIDE SEQUENCE [LARGE SCALE GENOMIC DNA]</scope>
    <source>
        <strain evidence="5">KCTC 52344</strain>
    </source>
</reference>
<dbReference type="Proteomes" id="UP001597510">
    <property type="component" value="Unassembled WGS sequence"/>
</dbReference>
<comment type="caution">
    <text evidence="4">The sequence shown here is derived from an EMBL/GenBank/DDBJ whole genome shotgun (WGS) entry which is preliminary data.</text>
</comment>
<feature type="domain" description="Sialate O-acetylesterase" evidence="3">
    <location>
        <begin position="33"/>
        <end position="259"/>
    </location>
</feature>
<evidence type="ECO:0000256" key="1">
    <source>
        <dbReference type="ARBA" id="ARBA00022801"/>
    </source>
</evidence>
<evidence type="ECO:0000256" key="2">
    <source>
        <dbReference type="SAM" id="SignalP"/>
    </source>
</evidence>